<proteinExistence type="predicted"/>
<dbReference type="Proteomes" id="UP001285921">
    <property type="component" value="Unassembled WGS sequence"/>
</dbReference>
<evidence type="ECO:0000313" key="2">
    <source>
        <dbReference type="EMBL" id="GMK46103.1"/>
    </source>
</evidence>
<dbReference type="InterPro" id="IPR016181">
    <property type="entry name" value="Acyl_CoA_acyltransferase"/>
</dbReference>
<comment type="caution">
    <text evidence="2">The sequence shown here is derived from an EMBL/GenBank/DDBJ whole genome shotgun (WGS) entry which is preliminary data.</text>
</comment>
<dbReference type="EMBL" id="BTCL01000010">
    <property type="protein sequence ID" value="GMK46103.1"/>
    <property type="molecule type" value="Genomic_DNA"/>
</dbReference>
<organism evidence="2 3">
    <name type="scientific">Paenibacillus glycanilyticus</name>
    <dbReference type="NCBI Taxonomy" id="126569"/>
    <lineage>
        <taxon>Bacteria</taxon>
        <taxon>Bacillati</taxon>
        <taxon>Bacillota</taxon>
        <taxon>Bacilli</taxon>
        <taxon>Bacillales</taxon>
        <taxon>Paenibacillaceae</taxon>
        <taxon>Paenibacillus</taxon>
    </lineage>
</organism>
<dbReference type="PROSITE" id="PS51186">
    <property type="entry name" value="GNAT"/>
    <property type="match status" value="1"/>
</dbReference>
<dbReference type="CDD" id="cd04301">
    <property type="entry name" value="NAT_SF"/>
    <property type="match status" value="1"/>
</dbReference>
<evidence type="ECO:0000313" key="3">
    <source>
        <dbReference type="Proteomes" id="UP001285921"/>
    </source>
</evidence>
<feature type="domain" description="N-acetyltransferase" evidence="1">
    <location>
        <begin position="1"/>
        <end position="162"/>
    </location>
</feature>
<protein>
    <submittedName>
        <fullName evidence="2">GNAT family N-acetyltransferase</fullName>
    </submittedName>
</protein>
<gene>
    <name evidence="2" type="ORF">PghCCS26_32310</name>
</gene>
<dbReference type="Pfam" id="PF13673">
    <property type="entry name" value="Acetyltransf_10"/>
    <property type="match status" value="1"/>
</dbReference>
<sequence>MEIRSIRESEIDLFIEVLMEGASWIAANKKRMWDEADLQAHSLMEGLTINNFFAAFIDGEIAGVMILQDEDSFFWPEDPEGEALYLHKLCIRRKYAKTGLSDRMIGYAKNLAEVSKKRFLKLDCAADRAALRQFYEQHGFALVNERLAMETYPAAFYQFEIKSYAKA</sequence>
<keyword evidence="3" id="KW-1185">Reference proteome</keyword>
<dbReference type="RefSeq" id="WP_317980570.1">
    <property type="nucleotide sequence ID" value="NZ_BTCL01000010.1"/>
</dbReference>
<evidence type="ECO:0000259" key="1">
    <source>
        <dbReference type="PROSITE" id="PS51186"/>
    </source>
</evidence>
<accession>A0ABQ6NNG7</accession>
<dbReference type="Gene3D" id="3.40.630.30">
    <property type="match status" value="1"/>
</dbReference>
<dbReference type="InterPro" id="IPR000182">
    <property type="entry name" value="GNAT_dom"/>
</dbReference>
<name>A0ABQ6NNG7_9BACL</name>
<dbReference type="SUPFAM" id="SSF55729">
    <property type="entry name" value="Acyl-CoA N-acyltransferases (Nat)"/>
    <property type="match status" value="1"/>
</dbReference>
<reference evidence="2 3" key="1">
    <citation type="submission" date="2023-05" db="EMBL/GenBank/DDBJ databases">
        <title>Draft genome of Paenibacillus sp. CCS26.</title>
        <authorList>
            <person name="Akita H."/>
            <person name="Shinto Y."/>
            <person name="Kimura Z."/>
        </authorList>
    </citation>
    <scope>NUCLEOTIDE SEQUENCE [LARGE SCALE GENOMIC DNA]</scope>
    <source>
        <strain evidence="2 3">CCS26</strain>
    </source>
</reference>